<evidence type="ECO:0000313" key="2">
    <source>
        <dbReference type="Proteomes" id="UP000515145"/>
    </source>
</evidence>
<organism evidence="2 3">
    <name type="scientific">Parambassis ranga</name>
    <name type="common">Indian glassy fish</name>
    <dbReference type="NCBI Taxonomy" id="210632"/>
    <lineage>
        <taxon>Eukaryota</taxon>
        <taxon>Metazoa</taxon>
        <taxon>Chordata</taxon>
        <taxon>Craniata</taxon>
        <taxon>Vertebrata</taxon>
        <taxon>Euteleostomi</taxon>
        <taxon>Actinopterygii</taxon>
        <taxon>Neopterygii</taxon>
        <taxon>Teleostei</taxon>
        <taxon>Neoteleostei</taxon>
        <taxon>Acanthomorphata</taxon>
        <taxon>Ovalentaria</taxon>
        <taxon>Ambassidae</taxon>
        <taxon>Parambassis</taxon>
    </lineage>
</organism>
<protein>
    <submittedName>
        <fullName evidence="3">Formin-like protein 18</fullName>
    </submittedName>
</protein>
<dbReference type="GeneID" id="114435209"/>
<feature type="compositionally biased region" description="Polar residues" evidence="1">
    <location>
        <begin position="81"/>
        <end position="96"/>
    </location>
</feature>
<dbReference type="OrthoDB" id="9547406at2759"/>
<dbReference type="InParanoid" id="A0A6P7HY71"/>
<feature type="compositionally biased region" description="Polar residues" evidence="1">
    <location>
        <begin position="1"/>
        <end position="15"/>
    </location>
</feature>
<feature type="region of interest" description="Disordered" evidence="1">
    <location>
        <begin position="79"/>
        <end position="121"/>
    </location>
</feature>
<dbReference type="RefSeq" id="XP_028260645.1">
    <property type="nucleotide sequence ID" value="XM_028404844.1"/>
</dbReference>
<accession>A0A6P7HY71</accession>
<dbReference type="Proteomes" id="UP000515145">
    <property type="component" value="Chromosome 4"/>
</dbReference>
<feature type="region of interest" description="Disordered" evidence="1">
    <location>
        <begin position="1"/>
        <end position="67"/>
    </location>
</feature>
<name>A0A6P7HY71_9TELE</name>
<keyword evidence="2" id="KW-1185">Reference proteome</keyword>
<feature type="compositionally biased region" description="Polar residues" evidence="1">
    <location>
        <begin position="112"/>
        <end position="121"/>
    </location>
</feature>
<evidence type="ECO:0000256" key="1">
    <source>
        <dbReference type="SAM" id="MobiDB-lite"/>
    </source>
</evidence>
<proteinExistence type="predicted"/>
<feature type="compositionally biased region" description="Polar residues" evidence="1">
    <location>
        <begin position="27"/>
        <end position="44"/>
    </location>
</feature>
<reference evidence="3" key="1">
    <citation type="submission" date="2025-08" db="UniProtKB">
        <authorList>
            <consortium name="RefSeq"/>
        </authorList>
    </citation>
    <scope>IDENTIFICATION</scope>
</reference>
<feature type="compositionally biased region" description="Polar residues" evidence="1">
    <location>
        <begin position="52"/>
        <end position="67"/>
    </location>
</feature>
<gene>
    <name evidence="3" type="primary">LOC114435209</name>
</gene>
<evidence type="ECO:0000313" key="3">
    <source>
        <dbReference type="RefSeq" id="XP_028260645.1"/>
    </source>
</evidence>
<sequence>METTSTPACSQTTAPVATPAPEHHSISTHPTSQPLSQPAVTSQELAPPQPPSSIQMNAGTPMDTSIALSVALREPALSADPTLTPQCTPFQTTLNSDPLLSVPSPPPPPQHMSDSYTPSSGYVSYMETLLHSHFPQEDGPGPLY</sequence>
<dbReference type="AlphaFoldDB" id="A0A6P7HY71"/>